<evidence type="ECO:0000256" key="7">
    <source>
        <dbReference type="ARBA" id="ARBA00022927"/>
    </source>
</evidence>
<evidence type="ECO:0000256" key="5">
    <source>
        <dbReference type="ARBA" id="ARBA00022737"/>
    </source>
</evidence>
<evidence type="ECO:0000256" key="6">
    <source>
        <dbReference type="ARBA" id="ARBA00022892"/>
    </source>
</evidence>
<proteinExistence type="predicted"/>
<name>H2V5M9_TAKRU</name>
<dbReference type="GO" id="GO:0030126">
    <property type="term" value="C:COPI vesicle coat"/>
    <property type="evidence" value="ECO:0007669"/>
    <property type="project" value="InterPro"/>
</dbReference>
<dbReference type="InterPro" id="IPR016024">
    <property type="entry name" value="ARM-type_fold"/>
</dbReference>
<dbReference type="GeneTree" id="ENSGT00390000005270"/>
<keyword evidence="7 12" id="KW-0653">Protein transport</keyword>
<dbReference type="InterPro" id="IPR011989">
    <property type="entry name" value="ARM-like"/>
</dbReference>
<evidence type="ECO:0000313" key="16">
    <source>
        <dbReference type="Ensembl" id="ENSTRUP00000044513.3"/>
    </source>
</evidence>
<evidence type="ECO:0000259" key="13">
    <source>
        <dbReference type="Pfam" id="PF01602"/>
    </source>
</evidence>
<feature type="domain" description="Coatomer beta subunit C-terminal" evidence="14">
    <location>
        <begin position="638"/>
        <end position="777"/>
    </location>
</feature>
<sequence length="924" mass="103948">MTAAENVCYTLINVTSDSEPPSEVSLKTDLEKGEIKAKTEALKKVIIMILNGEKLPGLLMTIIRFVLPLQDHTIKKLLLVFWEIVPKTTTDGKLLQEMILVCDAYRKDLQHPNEFIRGSTLRFLCKLKEPELLEPLMPAIRACLEHRHSYVRRNAVLAIYTIYRNFENLIPDAPELIHDFLVNEKDASCKRNAFMMLIHADQDRALDYLSTCIDQVHTFGDILQLVIVELIYKVCHANPSERARFIRCIYNLLQSSSPAVKYEAAGTLVTLSSAPTAIKAAAQCYIDLIIKESDNNVKLIVLDRLIELKEHPTHERVLQDLVMDILRVLSTPDLEVRKKTLQLALDLVSSRNVEELVIVLKKEVIKTNNVSEHEDTDKYRQLLVRTLHSCSVRFPDMAANVIPVLMEFLSDTNEAAAADVLEFVREAIQRFDNLRPLVIEKMLEVFHAIRTVKIYRGALWILGEYCSTKEDIQSVMTEVRRSLGEIPIVENEIKKETGEVKAEDEVSAAPAQKLVTEMGTYVTQSALMAARRAGNKRMFVRCSDVRCLFQSFVAEAMLIMVTVLHLGKSSLPKKPITDDDVDRISLCLKVLSECSPLMNDIFNKECRKSLSHMLTVRLEEEKLSQKKESEKRNVTVQPDDPISFMQLTAKNEMTSKEDQFQLSLLAAMGNTQRKEAADPLASKLNKVTQLTGFSDPVYAEAYVHVNQYDIVLDVLVVNQTSDTLQNCTLELATLGDLKLVEKPSPLTLAPHDFANIKANVKVASTENGIIFGNIVYDVSGAASDRNCVVLSDIHIDIMDYIQPASCTDAEFRQMWAEFEWENKVTVNTNIIDLNDYLQHILKSTNMKCLTPEKALSGFCGFMAANLYARSIFGEDALANVSIEKPIHLGPEAPVTGHIRIRAKSQGMALSLGDKINLSQKKANV</sequence>
<evidence type="ECO:0000256" key="1">
    <source>
        <dbReference type="ARBA" id="ARBA00004255"/>
    </source>
</evidence>
<dbReference type="GO" id="GO:0006891">
    <property type="term" value="P:intra-Golgi vesicle-mediated transport"/>
    <property type="evidence" value="ECO:0007669"/>
    <property type="project" value="TreeGrafter"/>
</dbReference>
<evidence type="ECO:0000256" key="9">
    <source>
        <dbReference type="ARBA" id="ARBA00023136"/>
    </source>
</evidence>
<dbReference type="AlphaFoldDB" id="H2V5M9"/>
<dbReference type="PANTHER" id="PTHR10635:SF0">
    <property type="entry name" value="COATOMER SUBUNIT BETA"/>
    <property type="match status" value="1"/>
</dbReference>
<dbReference type="GO" id="GO:0006888">
    <property type="term" value="P:endoplasmic reticulum to Golgi vesicle-mediated transport"/>
    <property type="evidence" value="ECO:0007669"/>
    <property type="project" value="TreeGrafter"/>
</dbReference>
<accession>H2V5M9</accession>
<dbReference type="Proteomes" id="UP000005226">
    <property type="component" value="Chromosome 13"/>
</dbReference>
<feature type="domain" description="Clathrin/coatomer adaptor adaptin-like N-terminal" evidence="13">
    <location>
        <begin position="25"/>
        <end position="525"/>
    </location>
</feature>
<evidence type="ECO:0000256" key="11">
    <source>
        <dbReference type="ARBA" id="ARBA00030841"/>
    </source>
</evidence>
<dbReference type="GO" id="GO:0006886">
    <property type="term" value="P:intracellular protein transport"/>
    <property type="evidence" value="ECO:0007669"/>
    <property type="project" value="InterPro"/>
</dbReference>
<dbReference type="PANTHER" id="PTHR10635">
    <property type="entry name" value="COATOMER SUBUNIT BETA"/>
    <property type="match status" value="1"/>
</dbReference>
<dbReference type="InterPro" id="IPR029446">
    <property type="entry name" value="COPB1_appendage_platform_dom"/>
</dbReference>
<dbReference type="GO" id="GO:0005198">
    <property type="term" value="F:structural molecule activity"/>
    <property type="evidence" value="ECO:0007669"/>
    <property type="project" value="InterPro"/>
</dbReference>
<dbReference type="PIRSF" id="PIRSF005727">
    <property type="entry name" value="Coatomer_beta_subunit"/>
    <property type="match status" value="1"/>
</dbReference>
<protein>
    <recommendedName>
        <fullName evidence="2 12">Coatomer subunit beta</fullName>
    </recommendedName>
    <alternativeName>
        <fullName evidence="11 12">Beta-coat protein</fullName>
    </alternativeName>
</protein>
<evidence type="ECO:0000256" key="4">
    <source>
        <dbReference type="ARBA" id="ARBA00022490"/>
    </source>
</evidence>
<dbReference type="GO" id="GO:0000139">
    <property type="term" value="C:Golgi membrane"/>
    <property type="evidence" value="ECO:0007669"/>
    <property type="project" value="UniProtKB-SubCell"/>
</dbReference>
<evidence type="ECO:0000256" key="12">
    <source>
        <dbReference type="PIRNR" id="PIRNR005727"/>
    </source>
</evidence>
<keyword evidence="6 12" id="KW-0931">ER-Golgi transport</keyword>
<keyword evidence="9 12" id="KW-0472">Membrane</keyword>
<feature type="domain" description="Coatomer beta subunit appendage platform" evidence="15">
    <location>
        <begin position="784"/>
        <end position="915"/>
    </location>
</feature>
<reference evidence="16" key="2">
    <citation type="submission" date="2025-08" db="UniProtKB">
        <authorList>
            <consortium name="Ensembl"/>
        </authorList>
    </citation>
    <scope>IDENTIFICATION</scope>
</reference>
<comment type="subcellular location">
    <subcellularLocation>
        <location evidence="12">Cytoplasm</location>
    </subcellularLocation>
    <subcellularLocation>
        <location evidence="1 12">Golgi apparatus membrane</location>
        <topology evidence="1 12">Peripheral membrane protein</topology>
        <orientation evidence="1 12">Cytoplasmic side</orientation>
    </subcellularLocation>
    <subcellularLocation>
        <location evidence="12">Cytoplasmic vesicle</location>
        <location evidence="12">COPI-coated vesicle membrane</location>
        <topology evidence="12">Peripheral membrane protein</topology>
        <orientation evidence="12">Cytoplasmic side</orientation>
    </subcellularLocation>
</comment>
<evidence type="ECO:0000313" key="17">
    <source>
        <dbReference type="Proteomes" id="UP000005226"/>
    </source>
</evidence>
<gene>
    <name evidence="16" type="primary">copb1</name>
</gene>
<dbReference type="Pfam" id="PF14806">
    <property type="entry name" value="Coatomer_b_Cpla"/>
    <property type="match status" value="1"/>
</dbReference>
<evidence type="ECO:0000256" key="10">
    <source>
        <dbReference type="ARBA" id="ARBA00023329"/>
    </source>
</evidence>
<evidence type="ECO:0000256" key="8">
    <source>
        <dbReference type="ARBA" id="ARBA00023034"/>
    </source>
</evidence>
<dbReference type="Pfam" id="PF01602">
    <property type="entry name" value="Adaptin_N"/>
    <property type="match status" value="1"/>
</dbReference>
<keyword evidence="10 12" id="KW-0968">Cytoplasmic vesicle</keyword>
<dbReference type="HOGENOM" id="CLU_006949_0_0_1"/>
<dbReference type="InterPro" id="IPR016460">
    <property type="entry name" value="COPB1"/>
</dbReference>
<dbReference type="SUPFAM" id="SSF48371">
    <property type="entry name" value="ARM repeat"/>
    <property type="match status" value="1"/>
</dbReference>
<keyword evidence="3 12" id="KW-0813">Transport</keyword>
<reference evidence="16" key="3">
    <citation type="submission" date="2025-09" db="UniProtKB">
        <authorList>
            <consortium name="Ensembl"/>
        </authorList>
    </citation>
    <scope>IDENTIFICATION</scope>
</reference>
<keyword evidence="4 12" id="KW-0963">Cytoplasm</keyword>
<evidence type="ECO:0000256" key="2">
    <source>
        <dbReference type="ARBA" id="ARBA00017024"/>
    </source>
</evidence>
<evidence type="ECO:0000259" key="15">
    <source>
        <dbReference type="Pfam" id="PF14806"/>
    </source>
</evidence>
<comment type="subunit">
    <text evidence="12">Oligomeric complex that consists of at least the alpha, beta, beta', gamma, delta, epsilon and zeta subunits.</text>
</comment>
<dbReference type="eggNOG" id="KOG1058">
    <property type="taxonomic scope" value="Eukaryota"/>
</dbReference>
<keyword evidence="17" id="KW-1185">Reference proteome</keyword>
<keyword evidence="5" id="KW-0677">Repeat</keyword>
<keyword evidence="8 12" id="KW-0333">Golgi apparatus</keyword>
<evidence type="ECO:0000259" key="14">
    <source>
        <dbReference type="Pfam" id="PF07718"/>
    </source>
</evidence>
<dbReference type="InterPro" id="IPR002553">
    <property type="entry name" value="Clathrin/coatomer_adapt-like_N"/>
</dbReference>
<organism evidence="16 17">
    <name type="scientific">Takifugu rubripes</name>
    <name type="common">Japanese pufferfish</name>
    <name type="synonym">Fugu rubripes</name>
    <dbReference type="NCBI Taxonomy" id="31033"/>
    <lineage>
        <taxon>Eukaryota</taxon>
        <taxon>Metazoa</taxon>
        <taxon>Chordata</taxon>
        <taxon>Craniata</taxon>
        <taxon>Vertebrata</taxon>
        <taxon>Euteleostomi</taxon>
        <taxon>Actinopterygii</taxon>
        <taxon>Neopterygii</taxon>
        <taxon>Teleostei</taxon>
        <taxon>Neoteleostei</taxon>
        <taxon>Acanthomorphata</taxon>
        <taxon>Eupercaria</taxon>
        <taxon>Tetraodontiformes</taxon>
        <taxon>Tetradontoidea</taxon>
        <taxon>Tetraodontidae</taxon>
        <taxon>Takifugu</taxon>
    </lineage>
</organism>
<dbReference type="Ensembl" id="ENSTRUT00000044663.3">
    <property type="protein sequence ID" value="ENSTRUP00000044513.3"/>
    <property type="gene ID" value="ENSTRUG00000017376.3"/>
</dbReference>
<dbReference type="Gene3D" id="1.25.10.10">
    <property type="entry name" value="Leucine-rich Repeat Variant"/>
    <property type="match status" value="1"/>
</dbReference>
<comment type="function">
    <text evidence="12">The coatomer is a cytosolic protein complex that binds to dilysine motifs and reversibly associates with Golgi non-clathrin-coated vesicles, which further mediate biosynthetic protein transport from the ER, via the Golgi up to the trans Golgi network. Coatomer complex is required for budding from Golgi membranes, and is essential for the retrograde Golgi-to-ER transport of dilysine-tagged proteins.</text>
</comment>
<evidence type="ECO:0000256" key="3">
    <source>
        <dbReference type="ARBA" id="ARBA00022448"/>
    </source>
</evidence>
<dbReference type="InterPro" id="IPR011710">
    <property type="entry name" value="Coatomer_bsu_C"/>
</dbReference>
<reference evidence="16 17" key="1">
    <citation type="journal article" date="2011" name="Genome Biol. Evol.">
        <title>Integration of the genetic map and genome assembly of fugu facilitates insights into distinct features of genome evolution in teleosts and mammals.</title>
        <authorList>
            <person name="Kai W."/>
            <person name="Kikuchi K."/>
            <person name="Tohari S."/>
            <person name="Chew A.K."/>
            <person name="Tay A."/>
            <person name="Fujiwara A."/>
            <person name="Hosoya S."/>
            <person name="Suetake H."/>
            <person name="Naruse K."/>
            <person name="Brenner S."/>
            <person name="Suzuki Y."/>
            <person name="Venkatesh B."/>
        </authorList>
    </citation>
    <scope>NUCLEOTIDE SEQUENCE [LARGE SCALE GENOMIC DNA]</scope>
</reference>
<dbReference type="Pfam" id="PF07718">
    <property type="entry name" value="Coatamer_beta_C"/>
    <property type="match status" value="1"/>
</dbReference>